<evidence type="ECO:0000256" key="1">
    <source>
        <dbReference type="SAM" id="MobiDB-lite"/>
    </source>
</evidence>
<accession>A0ABS4YG41</accession>
<dbReference type="CDD" id="cd00085">
    <property type="entry name" value="HNHc"/>
    <property type="match status" value="1"/>
</dbReference>
<evidence type="ECO:0000313" key="2">
    <source>
        <dbReference type="EMBL" id="MBP2407763.1"/>
    </source>
</evidence>
<name>A0ABS4YG41_9MICO</name>
<evidence type="ECO:0000313" key="3">
    <source>
        <dbReference type="Proteomes" id="UP000698222"/>
    </source>
</evidence>
<dbReference type="RefSeq" id="WP_209887405.1">
    <property type="nucleotide sequence ID" value="NZ_BAAAJV010000011.1"/>
</dbReference>
<reference evidence="2 3" key="1">
    <citation type="submission" date="2021-03" db="EMBL/GenBank/DDBJ databases">
        <title>Sequencing the genomes of 1000 actinobacteria strains.</title>
        <authorList>
            <person name="Klenk H.-P."/>
        </authorList>
    </citation>
    <scope>NUCLEOTIDE SEQUENCE [LARGE SCALE GENOMIC DNA]</scope>
    <source>
        <strain evidence="2 3">DSM 14564</strain>
    </source>
</reference>
<keyword evidence="3" id="KW-1185">Reference proteome</keyword>
<comment type="caution">
    <text evidence="2">The sequence shown here is derived from an EMBL/GenBank/DDBJ whole genome shotgun (WGS) entry which is preliminary data.</text>
</comment>
<dbReference type="EMBL" id="JAGIOC010000001">
    <property type="protein sequence ID" value="MBP2407763.1"/>
    <property type="molecule type" value="Genomic_DNA"/>
</dbReference>
<feature type="region of interest" description="Disordered" evidence="1">
    <location>
        <begin position="487"/>
        <end position="533"/>
    </location>
</feature>
<evidence type="ECO:0008006" key="4">
    <source>
        <dbReference type="Google" id="ProtNLM"/>
    </source>
</evidence>
<sequence>MSAIVSAPSADGDDELDGFDASDLAFLASLPQRLRQVGAHKPLTREDLPTRGKSTKAPRLSDATQLAWDAETSSARALASRYRAVAALYTCEAEGDESCDQEDLDTIRTALALRVTDGAARWELRTARQAVDQFPRTLERLESGRFPSTWFTRMLRTAQNLSDESRRKIDVAIATWSVDITAERFITLLNALVQLMGQREEDAEEEPPEPVRTVELAPDAVPGNGSITFRGPIPEILAYWKRLDEAGRALRSEQRRALREGTEIPFDIDEIAARTGRPVPLDRLRFELALQAPFDTDGVHVPAERFRLNITVPMLTLLGASDAPGMVEGRSPVPPRMARSLAGAENTWYRVLTDPGTGAFLPCPAQKYHPDRSMLEHLRLRNATCAVPGCTRSTSWASEADHIEEYDHVDPTRGGLTEVENLHLLCWRHHVQKTQGLLDPDRLPSNGTGPGRTRWAVGRSGDHTITTDDVDLATRIAVRELERIWEHHQARKSSRPSASPPETPPAEPPTPPPPAAPPEIPPGPWDPDDPPPF</sequence>
<feature type="region of interest" description="Disordered" evidence="1">
    <location>
        <begin position="38"/>
        <end position="62"/>
    </location>
</feature>
<dbReference type="Proteomes" id="UP000698222">
    <property type="component" value="Unassembled WGS sequence"/>
</dbReference>
<protein>
    <recommendedName>
        <fullName evidence="4">HNH endonuclease</fullName>
    </recommendedName>
</protein>
<proteinExistence type="predicted"/>
<dbReference type="InterPro" id="IPR003615">
    <property type="entry name" value="HNH_nuc"/>
</dbReference>
<gene>
    <name evidence="2" type="ORF">JOF44_000666</name>
</gene>
<feature type="region of interest" description="Disordered" evidence="1">
    <location>
        <begin position="437"/>
        <end position="464"/>
    </location>
</feature>
<organism evidence="2 3">
    <name type="scientific">Brachybacterium fresconis</name>
    <dbReference type="NCBI Taxonomy" id="173363"/>
    <lineage>
        <taxon>Bacteria</taxon>
        <taxon>Bacillati</taxon>
        <taxon>Actinomycetota</taxon>
        <taxon>Actinomycetes</taxon>
        <taxon>Micrococcales</taxon>
        <taxon>Dermabacteraceae</taxon>
        <taxon>Brachybacterium</taxon>
    </lineage>
</organism>
<feature type="compositionally biased region" description="Pro residues" evidence="1">
    <location>
        <begin position="498"/>
        <end position="525"/>
    </location>
</feature>